<name>E6Q2Y8_9ZZZZ</name>
<organism evidence="2">
    <name type="scientific">mine drainage metagenome</name>
    <dbReference type="NCBI Taxonomy" id="410659"/>
    <lineage>
        <taxon>unclassified sequences</taxon>
        <taxon>metagenomes</taxon>
        <taxon>ecological metagenomes</taxon>
    </lineage>
</organism>
<dbReference type="EMBL" id="CABO01000019">
    <property type="protein sequence ID" value="CBI01548.1"/>
    <property type="molecule type" value="Genomic_DNA"/>
</dbReference>
<evidence type="ECO:0000313" key="2">
    <source>
        <dbReference type="EMBL" id="CBI01548.1"/>
    </source>
</evidence>
<reference evidence="2" key="1">
    <citation type="submission" date="2009-10" db="EMBL/GenBank/DDBJ databases">
        <title>Diversity of trophic interactions inside an arsenic-rich microbial ecosystem.</title>
        <authorList>
            <person name="Bertin P.N."/>
            <person name="Heinrich-Salmeron A."/>
            <person name="Pelletier E."/>
            <person name="Goulhen-Chollet F."/>
            <person name="Arsene-Ploetze F."/>
            <person name="Gallien S."/>
            <person name="Calteau A."/>
            <person name="Vallenet D."/>
            <person name="Casiot C."/>
            <person name="Chane-Woon-Ming B."/>
            <person name="Giloteaux L."/>
            <person name="Barakat M."/>
            <person name="Bonnefoy V."/>
            <person name="Bruneel O."/>
            <person name="Chandler M."/>
            <person name="Cleiss J."/>
            <person name="Duran R."/>
            <person name="Elbaz-Poulichet F."/>
            <person name="Fonknechten N."/>
            <person name="Lauga B."/>
            <person name="Mornico D."/>
            <person name="Ortet P."/>
            <person name="Schaeffer C."/>
            <person name="Siguier P."/>
            <person name="Alexander Thil Smith A."/>
            <person name="Van Dorsselaer A."/>
            <person name="Weissenbach J."/>
            <person name="Medigue C."/>
            <person name="Le Paslier D."/>
        </authorList>
    </citation>
    <scope>NUCLEOTIDE SEQUENCE</scope>
</reference>
<keyword evidence="1" id="KW-1133">Transmembrane helix</keyword>
<proteinExistence type="predicted"/>
<evidence type="ECO:0000256" key="1">
    <source>
        <dbReference type="SAM" id="Phobius"/>
    </source>
</evidence>
<dbReference type="AlphaFoldDB" id="E6Q2Y8"/>
<protein>
    <submittedName>
        <fullName evidence="2">Uncharacterized protein</fullName>
    </submittedName>
</protein>
<comment type="caution">
    <text evidence="2">The sequence shown here is derived from an EMBL/GenBank/DDBJ whole genome shotgun (WGS) entry which is preliminary data.</text>
</comment>
<sequence length="61" mass="6550">MHDKPETIDFSSVPQSGGIPKAVIALVVFGVIAVFTIGASVILNAGFHHHWPSLESLRIKL</sequence>
<keyword evidence="1" id="KW-0472">Membrane</keyword>
<keyword evidence="1" id="KW-0812">Transmembrane</keyword>
<gene>
    <name evidence="2" type="ORF">CARN4_1869</name>
</gene>
<accession>E6Q2Y8</accession>
<feature type="transmembrane region" description="Helical" evidence="1">
    <location>
        <begin position="22"/>
        <end position="47"/>
    </location>
</feature>